<evidence type="ECO:0000259" key="1">
    <source>
        <dbReference type="Pfam" id="PF04909"/>
    </source>
</evidence>
<evidence type="ECO:0000313" key="2">
    <source>
        <dbReference type="EMBL" id="MXP65262.1"/>
    </source>
</evidence>
<protein>
    <submittedName>
        <fullName evidence="2">2-pyrone-4,6-dicarboxylate hydrolase</fullName>
    </submittedName>
</protein>
<dbReference type="InterPro" id="IPR006680">
    <property type="entry name" value="Amidohydro-rel"/>
</dbReference>
<evidence type="ECO:0000313" key="3">
    <source>
        <dbReference type="Proteomes" id="UP000460715"/>
    </source>
</evidence>
<dbReference type="GO" id="GO:0016787">
    <property type="term" value="F:hydrolase activity"/>
    <property type="evidence" value="ECO:0007669"/>
    <property type="project" value="UniProtKB-KW"/>
</dbReference>
<dbReference type="InterPro" id="IPR052358">
    <property type="entry name" value="Aro_Compnd_Degr_Hydrolases"/>
</dbReference>
<feature type="domain" description="Amidohydrolase-related" evidence="1">
    <location>
        <begin position="43"/>
        <end position="304"/>
    </location>
</feature>
<dbReference type="EMBL" id="SNVJ01000019">
    <property type="protein sequence ID" value="MXP65262.1"/>
    <property type="molecule type" value="Genomic_DNA"/>
</dbReference>
<dbReference type="PANTHER" id="PTHR35563">
    <property type="entry name" value="BARREL METAL-DEPENDENT HYDROLASE, PUTATIVE (AFU_ORTHOLOGUE AFUA_1G16240)-RELATED"/>
    <property type="match status" value="1"/>
</dbReference>
<accession>A0A845BJA9</accession>
<keyword evidence="3" id="KW-1185">Reference proteome</keyword>
<dbReference type="Gene3D" id="3.20.20.140">
    <property type="entry name" value="Metal-dependent hydrolases"/>
    <property type="match status" value="1"/>
</dbReference>
<dbReference type="PANTHER" id="PTHR35563:SF2">
    <property type="entry name" value="BARREL METAL-DEPENDENT HYDROLASE, PUTATIVE (AFU_ORTHOLOGUE AFUA_1G16240)-RELATED"/>
    <property type="match status" value="1"/>
</dbReference>
<reference evidence="2 3" key="1">
    <citation type="submission" date="2019-03" db="EMBL/GenBank/DDBJ databases">
        <title>Roseomonas sp. a novel Roseomonas species isolated from Sea whip Gorgonian.</title>
        <authorList>
            <person name="Li F."/>
            <person name="Pan X."/>
            <person name="Huang S."/>
            <person name="Li Z."/>
            <person name="Meng B."/>
        </authorList>
    </citation>
    <scope>NUCLEOTIDE SEQUENCE [LARGE SCALE GENOMIC DNA]</scope>
    <source>
        <strain evidence="2 3">M0104</strain>
    </source>
</reference>
<organism evidence="2 3">
    <name type="scientific">Teichococcus coralli</name>
    <dbReference type="NCBI Taxonomy" id="2545983"/>
    <lineage>
        <taxon>Bacteria</taxon>
        <taxon>Pseudomonadati</taxon>
        <taxon>Pseudomonadota</taxon>
        <taxon>Alphaproteobacteria</taxon>
        <taxon>Acetobacterales</taxon>
        <taxon>Roseomonadaceae</taxon>
        <taxon>Roseomonas</taxon>
    </lineage>
</organism>
<dbReference type="Proteomes" id="UP000460715">
    <property type="component" value="Unassembled WGS sequence"/>
</dbReference>
<proteinExistence type="predicted"/>
<comment type="caution">
    <text evidence="2">The sequence shown here is derived from an EMBL/GenBank/DDBJ whole genome shotgun (WGS) entry which is preliminary data.</text>
</comment>
<dbReference type="InterPro" id="IPR032466">
    <property type="entry name" value="Metal_Hydrolase"/>
</dbReference>
<name>A0A845BJA9_9PROT</name>
<dbReference type="Pfam" id="PF04909">
    <property type="entry name" value="Amidohydro_2"/>
    <property type="match status" value="1"/>
</dbReference>
<gene>
    <name evidence="2" type="ORF">E0493_18100</name>
</gene>
<dbReference type="OrthoDB" id="9787654at2"/>
<sequence length="308" mass="32881">MAGTGARLRRHAGLSDVQDIPAPVPWSAGTAPPRLEVPAGATDCHFHVYDGRWPSAAGTPHHPDASVEHYRLLQARLGLARGVLVQPSAYGTDNSLHLRALEALGRERFRMVAVVVPDVPDGTLRALDAAGVRGIRFNLTMPGVLRAEHLVPLARRVAPLGWHCQVNASEPTLLAAAPLLASLPCPLVLDHMGQVPQPGGTATPAFQAVRRLLDAGRTWVKLSGAYLRSRSGAPGYADAGAVAAALVRAAPERMLWGTDWPHPTQRTDAKPDDATLLDLLADWAADPATRRRVLVENPSRLYGFPPPG</sequence>
<keyword evidence="2" id="KW-0378">Hydrolase</keyword>
<dbReference type="AlphaFoldDB" id="A0A845BJA9"/>
<dbReference type="SUPFAM" id="SSF51556">
    <property type="entry name" value="Metallo-dependent hydrolases"/>
    <property type="match status" value="1"/>
</dbReference>